<reference evidence="1 2" key="2">
    <citation type="submission" date="2018-06" db="EMBL/GenBank/DDBJ databases">
        <title>Metagenomic assembly of (sub)arctic Cyanobacteria and their associated microbiome from non-axenic cultures.</title>
        <authorList>
            <person name="Baurain D."/>
        </authorList>
    </citation>
    <scope>NUCLEOTIDE SEQUENCE [LARGE SCALE GENOMIC DNA]</scope>
    <source>
        <strain evidence="1">ULC027bin1</strain>
    </source>
</reference>
<evidence type="ECO:0000313" key="1">
    <source>
        <dbReference type="EMBL" id="PZO58520.1"/>
    </source>
</evidence>
<reference evidence="2" key="1">
    <citation type="submission" date="2018-04" db="EMBL/GenBank/DDBJ databases">
        <authorList>
            <person name="Cornet L."/>
        </authorList>
    </citation>
    <scope>NUCLEOTIDE SEQUENCE [LARGE SCALE GENOMIC DNA]</scope>
</reference>
<proteinExistence type="predicted"/>
<dbReference type="EMBL" id="QBMP01000034">
    <property type="protein sequence ID" value="PZO58520.1"/>
    <property type="molecule type" value="Genomic_DNA"/>
</dbReference>
<dbReference type="Proteomes" id="UP000249794">
    <property type="component" value="Unassembled WGS sequence"/>
</dbReference>
<comment type="caution">
    <text evidence="1">The sequence shown here is derived from an EMBL/GenBank/DDBJ whole genome shotgun (WGS) entry which is preliminary data.</text>
</comment>
<protein>
    <submittedName>
        <fullName evidence="1">Uncharacterized protein</fullName>
    </submittedName>
</protein>
<accession>A0A2W4XM32</accession>
<feature type="non-terminal residue" evidence="1">
    <location>
        <position position="1"/>
    </location>
</feature>
<organism evidence="1 2">
    <name type="scientific">Phormidesmis priestleyi</name>
    <dbReference type="NCBI Taxonomy" id="268141"/>
    <lineage>
        <taxon>Bacteria</taxon>
        <taxon>Bacillati</taxon>
        <taxon>Cyanobacteriota</taxon>
        <taxon>Cyanophyceae</taxon>
        <taxon>Leptolyngbyales</taxon>
        <taxon>Leptolyngbyaceae</taxon>
        <taxon>Phormidesmis</taxon>
    </lineage>
</organism>
<evidence type="ECO:0000313" key="2">
    <source>
        <dbReference type="Proteomes" id="UP000249794"/>
    </source>
</evidence>
<sequence length="63" mass="7335">VNEIIMFSRFRKPPRIWKLWLIIAPLSANVDELQYFFTFFGKNALSRGYSAEGNSPPAVIFRL</sequence>
<dbReference type="AlphaFoldDB" id="A0A2W4XM32"/>
<name>A0A2W4XM32_9CYAN</name>
<gene>
    <name evidence="1" type="ORF">DCF15_05280</name>
</gene>